<proteinExistence type="predicted"/>
<protein>
    <recommendedName>
        <fullName evidence="3">PLAT domain-containing protein</fullName>
    </recommendedName>
</protein>
<sequence length="168" mass="18432">MEPTRMPLAWGVLLISVFILVYSLAAPAQPEPSHSEENGAVKILDEVSSVQTAEASTLRTDLGSITYGMDDHVVNLILDLNLGRHEKVEIRFLGAEQAGAMLGRGNVNMKVGSLGDDTTFIAENHRLAFWSQQPIRFLGDGNDATVIVSDQETGQELLKQKLIFRSLR</sequence>
<evidence type="ECO:0008006" key="3">
    <source>
        <dbReference type="Google" id="ProtNLM"/>
    </source>
</evidence>
<comment type="caution">
    <text evidence="1">The sequence shown here is derived from an EMBL/GenBank/DDBJ whole genome shotgun (WGS) entry which is preliminary data.</text>
</comment>
<accession>A0ABU6PNF8</accession>
<dbReference type="Proteomes" id="UP001343257">
    <property type="component" value="Unassembled WGS sequence"/>
</dbReference>
<evidence type="ECO:0000313" key="2">
    <source>
        <dbReference type="Proteomes" id="UP001343257"/>
    </source>
</evidence>
<reference evidence="1 2" key="1">
    <citation type="submission" date="2023-03" db="EMBL/GenBank/DDBJ databases">
        <title>Bacillus Genome Sequencing.</title>
        <authorList>
            <person name="Dunlap C."/>
        </authorList>
    </citation>
    <scope>NUCLEOTIDE SEQUENCE [LARGE SCALE GENOMIC DNA]</scope>
    <source>
        <strain evidence="1 2">NRS-52</strain>
    </source>
</reference>
<dbReference type="EMBL" id="JARTLD010000009">
    <property type="protein sequence ID" value="MED5016404.1"/>
    <property type="molecule type" value="Genomic_DNA"/>
</dbReference>
<evidence type="ECO:0000313" key="1">
    <source>
        <dbReference type="EMBL" id="MED5016404.1"/>
    </source>
</evidence>
<gene>
    <name evidence="1" type="ORF">P9847_03665</name>
</gene>
<dbReference type="RefSeq" id="WP_328275461.1">
    <property type="nucleotide sequence ID" value="NZ_JARTLD010000009.1"/>
</dbReference>
<name>A0ABU6PNF8_9BACL</name>
<organism evidence="1 2">
    <name type="scientific">Paenibacillus chibensis</name>
    <dbReference type="NCBI Taxonomy" id="59846"/>
    <lineage>
        <taxon>Bacteria</taxon>
        <taxon>Bacillati</taxon>
        <taxon>Bacillota</taxon>
        <taxon>Bacilli</taxon>
        <taxon>Bacillales</taxon>
        <taxon>Paenibacillaceae</taxon>
        <taxon>Paenibacillus</taxon>
    </lineage>
</organism>
<keyword evidence="2" id="KW-1185">Reference proteome</keyword>